<proteinExistence type="predicted"/>
<keyword evidence="4" id="KW-1185">Reference proteome</keyword>
<dbReference type="PANTHER" id="PTHR12526:SF638">
    <property type="entry name" value="SPORE COAT PROTEIN SA"/>
    <property type="match status" value="1"/>
</dbReference>
<keyword evidence="3" id="KW-0808">Transferase</keyword>
<dbReference type="Pfam" id="PF00534">
    <property type="entry name" value="Glycos_transf_1"/>
    <property type="match status" value="1"/>
</dbReference>
<dbReference type="PANTHER" id="PTHR12526">
    <property type="entry name" value="GLYCOSYLTRANSFERASE"/>
    <property type="match status" value="1"/>
</dbReference>
<dbReference type="Proteomes" id="UP000033695">
    <property type="component" value="Unassembled WGS sequence"/>
</dbReference>
<gene>
    <name evidence="3" type="ORF">JG29_12810</name>
</gene>
<dbReference type="Gene3D" id="3.40.50.2000">
    <property type="entry name" value="Glycogen Phosphorylase B"/>
    <property type="match status" value="2"/>
</dbReference>
<dbReference type="Pfam" id="PF13439">
    <property type="entry name" value="Glyco_transf_4"/>
    <property type="match status" value="1"/>
</dbReference>
<dbReference type="GO" id="GO:0016757">
    <property type="term" value="F:glycosyltransferase activity"/>
    <property type="evidence" value="ECO:0007669"/>
    <property type="project" value="InterPro"/>
</dbReference>
<dbReference type="SUPFAM" id="SSF53756">
    <property type="entry name" value="UDP-Glycosyltransferase/glycogen phosphorylase"/>
    <property type="match status" value="1"/>
</dbReference>
<evidence type="ECO:0000259" key="1">
    <source>
        <dbReference type="Pfam" id="PF00534"/>
    </source>
</evidence>
<dbReference type="InterPro" id="IPR001296">
    <property type="entry name" value="Glyco_trans_1"/>
</dbReference>
<feature type="domain" description="Glycosyl transferase family 1" evidence="1">
    <location>
        <begin position="183"/>
        <end position="319"/>
    </location>
</feature>
<evidence type="ECO:0000313" key="3">
    <source>
        <dbReference type="EMBL" id="KJY48869.1"/>
    </source>
</evidence>
<reference evidence="3 4" key="1">
    <citation type="submission" date="2014-12" db="EMBL/GenBank/DDBJ databases">
        <title>Comparative genomics of the lactic acid bacteria isolated from the honey bee gut.</title>
        <authorList>
            <person name="Ellegaard K.M."/>
            <person name="Tamarit D."/>
            <person name="Javelind E."/>
            <person name="Olofsson T."/>
            <person name="Andersson S.G."/>
            <person name="Vasquez A."/>
        </authorList>
    </citation>
    <scope>NUCLEOTIDE SEQUENCE [LARGE SCALE GENOMIC DNA]</scope>
    <source>
        <strain evidence="3 4">Hon2</strain>
    </source>
</reference>
<feature type="domain" description="Glycosyltransferase subfamily 4-like N-terminal" evidence="2">
    <location>
        <begin position="13"/>
        <end position="170"/>
    </location>
</feature>
<comment type="caution">
    <text evidence="3">The sequence shown here is derived from an EMBL/GenBank/DDBJ whole genome shotgun (WGS) entry which is preliminary data.</text>
</comment>
<dbReference type="PATRIC" id="fig|1218508.4.peg.1269"/>
<organism evidence="3 4">
    <name type="scientific">Bombilactobacillus mellis</name>
    <dbReference type="NCBI Taxonomy" id="1218508"/>
    <lineage>
        <taxon>Bacteria</taxon>
        <taxon>Bacillati</taxon>
        <taxon>Bacillota</taxon>
        <taxon>Bacilli</taxon>
        <taxon>Lactobacillales</taxon>
        <taxon>Lactobacillaceae</taxon>
        <taxon>Bombilactobacillus</taxon>
    </lineage>
</organism>
<dbReference type="InterPro" id="IPR028098">
    <property type="entry name" value="Glyco_trans_4-like_N"/>
</dbReference>
<dbReference type="STRING" id="1218508.JG29_12810"/>
<protein>
    <submittedName>
        <fullName evidence="3">Putative teichoic acid/polysaccharide glycosyl transferase, group 1</fullName>
    </submittedName>
</protein>
<evidence type="ECO:0000259" key="2">
    <source>
        <dbReference type="Pfam" id="PF13439"/>
    </source>
</evidence>
<dbReference type="RefSeq" id="WP_045923119.1">
    <property type="nucleotide sequence ID" value="NZ_JBHTHW010000008.1"/>
</dbReference>
<evidence type="ECO:0000313" key="4">
    <source>
        <dbReference type="Proteomes" id="UP000033695"/>
    </source>
</evidence>
<dbReference type="HOGENOM" id="CLU_009583_0_3_9"/>
<accession>A0A0F4KS89</accession>
<dbReference type="EMBL" id="JXBZ01000008">
    <property type="protein sequence ID" value="KJY48869.1"/>
    <property type="molecule type" value="Genomic_DNA"/>
</dbReference>
<name>A0A0F4KS89_9LACO</name>
<dbReference type="AlphaFoldDB" id="A0A0F4KS89"/>
<dbReference type="OrthoDB" id="9804196at2"/>
<dbReference type="CDD" id="cd03811">
    <property type="entry name" value="GT4_GT28_WabH-like"/>
    <property type="match status" value="1"/>
</dbReference>
<sequence length="355" mass="40165">MKILQVNAGTENGGGRTIIINLIRALRKNNIDVQLLVFEKGPVADWAAKYNIPTTVMNQEGRLDLRVVHRLRKFIVDNKIDVVNTHGPRANFIMSLVSKKVKTKWVVTIHSNPLLDFSDNIKGKLLTQMNIRALKKAEHFILITPKFQPVLEEIGIDKNRMGSIFNAMDFSEKLPQTVHHDVFSLVNVARLTPVKNQALLLKTLAQVDFDFRLKIVGDGELRKQLQDLSRNLGLETKVEFTGFHDDTSSYYQKSDLFILTSNSEGFPLVLLEAANFGIPAIATDVGSCDQMISDETGWLIPPANSDKLKEALVAAYKKWQEDQLRPMGQKFYQYCSQNFSSQRLSQALMDVYQSL</sequence>